<feature type="domain" description="MSP" evidence="8">
    <location>
        <begin position="6"/>
        <end position="127"/>
    </location>
</feature>
<organism evidence="9 10">
    <name type="scientific">Blepharisma stoltei</name>
    <dbReference type="NCBI Taxonomy" id="1481888"/>
    <lineage>
        <taxon>Eukaryota</taxon>
        <taxon>Sar</taxon>
        <taxon>Alveolata</taxon>
        <taxon>Ciliophora</taxon>
        <taxon>Postciliodesmatophora</taxon>
        <taxon>Heterotrichea</taxon>
        <taxon>Heterotrichida</taxon>
        <taxon>Blepharismidae</taxon>
        <taxon>Blepharisma</taxon>
    </lineage>
</organism>
<keyword evidence="6" id="KW-0175">Coiled coil</keyword>
<reference evidence="9" key="1">
    <citation type="submission" date="2021-09" db="EMBL/GenBank/DDBJ databases">
        <authorList>
            <consortium name="AG Swart"/>
            <person name="Singh M."/>
            <person name="Singh A."/>
            <person name="Seah K."/>
            <person name="Emmerich C."/>
        </authorList>
    </citation>
    <scope>NUCLEOTIDE SEQUENCE</scope>
    <source>
        <strain evidence="9">ATCC30299</strain>
    </source>
</reference>
<comment type="similarity">
    <text evidence="2">Belongs to the VAMP-associated protein (VAP) (TC 9.B.17) family.</text>
</comment>
<evidence type="ECO:0000259" key="8">
    <source>
        <dbReference type="PROSITE" id="PS50202"/>
    </source>
</evidence>
<dbReference type="GO" id="GO:0005886">
    <property type="term" value="C:plasma membrane"/>
    <property type="evidence" value="ECO:0007669"/>
    <property type="project" value="TreeGrafter"/>
</dbReference>
<evidence type="ECO:0000313" key="10">
    <source>
        <dbReference type="Proteomes" id="UP001162131"/>
    </source>
</evidence>
<dbReference type="GO" id="GO:0090158">
    <property type="term" value="P:endoplasmic reticulum membrane organization"/>
    <property type="evidence" value="ECO:0007669"/>
    <property type="project" value="TreeGrafter"/>
</dbReference>
<name>A0AAU9JZB7_9CILI</name>
<dbReference type="Gene3D" id="2.60.40.10">
    <property type="entry name" value="Immunoglobulins"/>
    <property type="match status" value="1"/>
</dbReference>
<evidence type="ECO:0000256" key="5">
    <source>
        <dbReference type="ARBA" id="ARBA00023136"/>
    </source>
</evidence>
<evidence type="ECO:0000256" key="1">
    <source>
        <dbReference type="ARBA" id="ARBA00004211"/>
    </source>
</evidence>
<keyword evidence="3 7" id="KW-0812">Transmembrane</keyword>
<keyword evidence="5 7" id="KW-0472">Membrane</keyword>
<evidence type="ECO:0000256" key="2">
    <source>
        <dbReference type="ARBA" id="ARBA00008932"/>
    </source>
</evidence>
<dbReference type="Proteomes" id="UP001162131">
    <property type="component" value="Unassembled WGS sequence"/>
</dbReference>
<dbReference type="InterPro" id="IPR016763">
    <property type="entry name" value="VAP"/>
</dbReference>
<sequence>MKDKVAFMIDPNRELEFEYIKNATIISNINIKNISTQQLAFKVRTTAPKSYLVRPNQGILLPDETKVIQIVMNPTPEYPGEVTHRFLVQVLQTKLGPYHYSPQDFNGLWENSKGEALKAKLYVRIKDGKEKQAQNMEKNEKDSENMIKIDALKILKNEVEKLTEFNTELELKQNNFENKLKYLKDEIQREEGITQRLTVQSTSDNSNLYFIIALFLGILVGYVYPIR</sequence>
<keyword evidence="10" id="KW-1185">Reference proteome</keyword>
<proteinExistence type="inferred from homology"/>
<dbReference type="InterPro" id="IPR000535">
    <property type="entry name" value="MSP_dom"/>
</dbReference>
<dbReference type="InterPro" id="IPR013783">
    <property type="entry name" value="Ig-like_fold"/>
</dbReference>
<dbReference type="PANTHER" id="PTHR10809">
    <property type="entry name" value="VESICLE-ASSOCIATED MEMBRANE PROTEIN-ASSOCIATED PROTEIN"/>
    <property type="match status" value="1"/>
</dbReference>
<evidence type="ECO:0000313" key="9">
    <source>
        <dbReference type="EMBL" id="CAG9330260.1"/>
    </source>
</evidence>
<dbReference type="InterPro" id="IPR008962">
    <property type="entry name" value="PapD-like_sf"/>
</dbReference>
<evidence type="ECO:0000256" key="4">
    <source>
        <dbReference type="ARBA" id="ARBA00022989"/>
    </source>
</evidence>
<dbReference type="PROSITE" id="PS50202">
    <property type="entry name" value="MSP"/>
    <property type="match status" value="1"/>
</dbReference>
<feature type="transmembrane region" description="Helical" evidence="7">
    <location>
        <begin position="208"/>
        <end position="226"/>
    </location>
</feature>
<dbReference type="AlphaFoldDB" id="A0AAU9JZB7"/>
<evidence type="ECO:0000256" key="3">
    <source>
        <dbReference type="ARBA" id="ARBA00022692"/>
    </source>
</evidence>
<dbReference type="PANTHER" id="PTHR10809:SF6">
    <property type="entry name" value="AT11025P-RELATED"/>
    <property type="match status" value="1"/>
</dbReference>
<dbReference type="GO" id="GO:0061817">
    <property type="term" value="P:endoplasmic reticulum-plasma membrane tethering"/>
    <property type="evidence" value="ECO:0007669"/>
    <property type="project" value="TreeGrafter"/>
</dbReference>
<evidence type="ECO:0000256" key="7">
    <source>
        <dbReference type="SAM" id="Phobius"/>
    </source>
</evidence>
<accession>A0AAU9JZB7</accession>
<feature type="coiled-coil region" evidence="6">
    <location>
        <begin position="126"/>
        <end position="186"/>
    </location>
</feature>
<dbReference type="EMBL" id="CAJZBQ010000051">
    <property type="protein sequence ID" value="CAG9330260.1"/>
    <property type="molecule type" value="Genomic_DNA"/>
</dbReference>
<dbReference type="Pfam" id="PF00635">
    <property type="entry name" value="Motile_Sperm"/>
    <property type="match status" value="1"/>
</dbReference>
<comment type="caution">
    <text evidence="9">The sequence shown here is derived from an EMBL/GenBank/DDBJ whole genome shotgun (WGS) entry which is preliminary data.</text>
</comment>
<evidence type="ECO:0000256" key="6">
    <source>
        <dbReference type="SAM" id="Coils"/>
    </source>
</evidence>
<dbReference type="GO" id="GO:0005789">
    <property type="term" value="C:endoplasmic reticulum membrane"/>
    <property type="evidence" value="ECO:0007669"/>
    <property type="project" value="InterPro"/>
</dbReference>
<protein>
    <recommendedName>
        <fullName evidence="8">MSP domain-containing protein</fullName>
    </recommendedName>
</protein>
<gene>
    <name evidence="9" type="ORF">BSTOLATCC_MIC50859</name>
</gene>
<comment type="subcellular location">
    <subcellularLocation>
        <location evidence="1">Membrane</location>
        <topology evidence="1">Single-pass type IV membrane protein</topology>
    </subcellularLocation>
</comment>
<keyword evidence="4 7" id="KW-1133">Transmembrane helix</keyword>
<dbReference type="SUPFAM" id="SSF49354">
    <property type="entry name" value="PapD-like"/>
    <property type="match status" value="1"/>
</dbReference>